<name>A9D2Y0_HOEPD</name>
<dbReference type="AlphaFoldDB" id="A9D2Y0"/>
<accession>A9D2Y0</accession>
<reference evidence="2 3" key="1">
    <citation type="submission" date="2007-10" db="EMBL/GenBank/DDBJ databases">
        <authorList>
            <person name="Wagner-Dobler I."/>
            <person name="Ferriera S."/>
            <person name="Johnson J."/>
            <person name="Kravitz S."/>
            <person name="Beeson K."/>
            <person name="Sutton G."/>
            <person name="Rogers Y.-H."/>
            <person name="Friedman R."/>
            <person name="Frazier M."/>
            <person name="Venter J.C."/>
        </authorList>
    </citation>
    <scope>NUCLEOTIDE SEQUENCE [LARGE SCALE GENOMIC DNA]</scope>
    <source>
        <strain evidence="2 3">DFL-43</strain>
    </source>
</reference>
<reference evidence="2 3" key="2">
    <citation type="submission" date="2012-06" db="EMBL/GenBank/DDBJ databases">
        <authorList>
            <person name="Fiebig A."/>
        </authorList>
    </citation>
    <scope>NUCLEOTIDE SEQUENCE [LARGE SCALE GENOMIC DNA]</scope>
    <source>
        <strain evidence="2 3">DFL-43</strain>
    </source>
</reference>
<dbReference type="Proteomes" id="UP000004291">
    <property type="component" value="Chromosome"/>
</dbReference>
<gene>
    <name evidence="2" type="ORF">HPDFL43_14892</name>
</gene>
<sequence>MDYCTQIQLEARYGEALLVEISDRADVPTGTIDAELITRAITDATALIDGYLAGRYQLPLATIPALVTDLAQRIAIYYAHSNVASEKISKDYEAALRQLKDIASGLIKLDAGGAEPAGSGASEVRTNDSERPLSAATMKGYI</sequence>
<evidence type="ECO:0000313" key="3">
    <source>
        <dbReference type="Proteomes" id="UP000004291"/>
    </source>
</evidence>
<feature type="compositionally biased region" description="Low complexity" evidence="1">
    <location>
        <begin position="113"/>
        <end position="123"/>
    </location>
</feature>
<dbReference type="STRING" id="411684.HPDFL43_14892"/>
<dbReference type="EMBL" id="ABIA03000004">
    <property type="protein sequence ID" value="EDQ34294.1"/>
    <property type="molecule type" value="Genomic_DNA"/>
</dbReference>
<dbReference type="OrthoDB" id="9812088at2"/>
<feature type="region of interest" description="Disordered" evidence="1">
    <location>
        <begin position="113"/>
        <end position="142"/>
    </location>
</feature>
<dbReference type="RefSeq" id="WP_007198737.1">
    <property type="nucleotide sequence ID" value="NZ_CM002917.1"/>
</dbReference>
<dbReference type="HOGENOM" id="CLU_112375_1_0_5"/>
<proteinExistence type="predicted"/>
<evidence type="ECO:0000256" key="1">
    <source>
        <dbReference type="SAM" id="MobiDB-lite"/>
    </source>
</evidence>
<evidence type="ECO:0000313" key="2">
    <source>
        <dbReference type="EMBL" id="EDQ34294.1"/>
    </source>
</evidence>
<protein>
    <submittedName>
        <fullName evidence="2">Mu-like prophage protein gp36</fullName>
    </submittedName>
</protein>
<keyword evidence="3" id="KW-1185">Reference proteome</keyword>
<comment type="caution">
    <text evidence="2">The sequence shown here is derived from an EMBL/GenBank/DDBJ whole genome shotgun (WGS) entry which is preliminary data.</text>
</comment>
<dbReference type="Pfam" id="PF07030">
    <property type="entry name" value="Phage_Mu_Gp36"/>
    <property type="match status" value="1"/>
</dbReference>
<dbReference type="eggNOG" id="COG4387">
    <property type="taxonomic scope" value="Bacteria"/>
</dbReference>
<organism evidence="2 3">
    <name type="scientific">Hoeflea phototrophica (strain DSM 17068 / NCIMB 14078 / DFL-43)</name>
    <dbReference type="NCBI Taxonomy" id="411684"/>
    <lineage>
        <taxon>Bacteria</taxon>
        <taxon>Pseudomonadati</taxon>
        <taxon>Pseudomonadota</taxon>
        <taxon>Alphaproteobacteria</taxon>
        <taxon>Hyphomicrobiales</taxon>
        <taxon>Rhizobiaceae</taxon>
        <taxon>Hoeflea</taxon>
    </lineage>
</organism>
<dbReference type="InterPro" id="IPR009752">
    <property type="entry name" value="Phage_Mu_GpJ"/>
</dbReference>